<dbReference type="SMART" id="SM00387">
    <property type="entry name" value="HATPase_c"/>
    <property type="match status" value="1"/>
</dbReference>
<dbReference type="Gene3D" id="3.30.565.10">
    <property type="entry name" value="Histidine kinase-like ATPase, C-terminal domain"/>
    <property type="match status" value="1"/>
</dbReference>
<dbReference type="PROSITE" id="PS50112">
    <property type="entry name" value="PAS"/>
    <property type="match status" value="2"/>
</dbReference>
<sequence>MDAIAQFFGSTGFMPHGYCFHWSSGLLWTYVGSDAVIALSYYSIPVALWTFTRRRAELPFSWAFLMFASFILACGTTHLIAILNIWQPEYWLDAGVKTITAIASLSTAVAIWPLMPKALALPGVKQLEAASNDLLREVAAHRKTEEELQALNRELEHRVAQRTAELERAADALRRKSVELEHALQSLRDSEERMRQIVDTALDAVVTMDSDGVVVGWNPQAAAIFGWSADEALGRSMSELIIPHRYREAHTRDLQRYLETGEAKLLHQRIEWTALHRDGHEFPVELAITPIGVGTRRYFSGFLRDITARKETERALRDSEKRFRATFEQAAVGIAHVSPDGRWLRVNQKLCDIVGYTREELLALTFQDITHPDDLDADLAQVRQVLDGQIDTYTMEKRYFRKDHSEVWIELTVALMRDDAGKPSYFISVVADIAERKRAEEALRISREELRRLSAHIQKIREEEMARIARELHDDFGQQLTALKMAVTLLEHKKPAGPERLISRNDLSSIYALIDQLINSVRRFAADLRPAMLDDLGLIPAIDWLIEEFSARYHVHVTRHIDAQAIHFNRESRVGVFRIVQEALTNVARHSAATEVVIDITRDDSHCIVRIADNGRGAVRDSSLGRRSFGLLGMRERAALLGGDTQIRTSPGAGFVLTVTLPLAAVEAQAVE</sequence>
<evidence type="ECO:0000313" key="4">
    <source>
        <dbReference type="EMBL" id="QPS47065.1"/>
    </source>
</evidence>
<dbReference type="GO" id="GO:0000155">
    <property type="term" value="F:phosphorelay sensor kinase activity"/>
    <property type="evidence" value="ECO:0007669"/>
    <property type="project" value="InterPro"/>
</dbReference>
<dbReference type="InterPro" id="IPR003594">
    <property type="entry name" value="HATPase_dom"/>
</dbReference>
<keyword evidence="1" id="KW-0808">Transferase</keyword>
<evidence type="ECO:0000256" key="3">
    <source>
        <dbReference type="ARBA" id="ARBA00023012"/>
    </source>
</evidence>
<dbReference type="GO" id="GO:0006355">
    <property type="term" value="P:regulation of DNA-templated transcription"/>
    <property type="evidence" value="ECO:0007669"/>
    <property type="project" value="InterPro"/>
</dbReference>
<dbReference type="InterPro" id="IPR011712">
    <property type="entry name" value="Sig_transdc_His_kin_sub3_dim/P"/>
</dbReference>
<dbReference type="InterPro" id="IPR013655">
    <property type="entry name" value="PAS_fold_3"/>
</dbReference>
<proteinExistence type="predicted"/>
<dbReference type="Gene3D" id="1.20.5.1930">
    <property type="match status" value="1"/>
</dbReference>
<dbReference type="SUPFAM" id="SSF55785">
    <property type="entry name" value="PYP-like sensor domain (PAS domain)"/>
    <property type="match status" value="2"/>
</dbReference>
<dbReference type="InterPro" id="IPR005467">
    <property type="entry name" value="His_kinase_dom"/>
</dbReference>
<dbReference type="Pfam" id="PF08447">
    <property type="entry name" value="PAS_3"/>
    <property type="match status" value="1"/>
</dbReference>
<dbReference type="AlphaFoldDB" id="A0A7U4PCG8"/>
<dbReference type="CDD" id="cd16917">
    <property type="entry name" value="HATPase_UhpB-NarQ-NarX-like"/>
    <property type="match status" value="1"/>
</dbReference>
<reference evidence="4 5" key="1">
    <citation type="submission" date="2020-12" db="EMBL/GenBank/DDBJ databases">
        <title>FDA dAtabase for Regulatory Grade micrObial Sequences (FDA-ARGOS): Supporting development and validation of Infectious Disease Dx tests.</title>
        <authorList>
            <person name="Nelson B."/>
            <person name="Plummer A."/>
            <person name="Tallon L."/>
            <person name="Sadzewicz L."/>
            <person name="Zhao X."/>
            <person name="Boylan J."/>
            <person name="Ott S."/>
            <person name="Bowen H."/>
            <person name="Vavikolanu K."/>
            <person name="Mehta A."/>
            <person name="Aluvathingal J."/>
            <person name="Nadendla S."/>
            <person name="Myers T."/>
            <person name="Yan Y."/>
            <person name="Sichtig H."/>
        </authorList>
    </citation>
    <scope>NUCLEOTIDE SEQUENCE [LARGE SCALE GENOMIC DNA]</scope>
    <source>
        <strain evidence="4 5">FDAARGOS_899</strain>
    </source>
</reference>
<dbReference type="InterPro" id="IPR013767">
    <property type="entry name" value="PAS_fold"/>
</dbReference>
<organism evidence="4 5">
    <name type="scientific">Burkholderia humptydooensis</name>
    <dbReference type="NCBI Taxonomy" id="430531"/>
    <lineage>
        <taxon>Bacteria</taxon>
        <taxon>Pseudomonadati</taxon>
        <taxon>Pseudomonadota</taxon>
        <taxon>Betaproteobacteria</taxon>
        <taxon>Burkholderiales</taxon>
        <taxon>Burkholderiaceae</taxon>
        <taxon>Burkholderia</taxon>
        <taxon>pseudomallei group</taxon>
    </lineage>
</organism>
<keyword evidence="2" id="KW-0418">Kinase</keyword>
<dbReference type="Pfam" id="PF00989">
    <property type="entry name" value="PAS"/>
    <property type="match status" value="1"/>
</dbReference>
<dbReference type="PANTHER" id="PTHR24421">
    <property type="entry name" value="NITRATE/NITRITE SENSOR PROTEIN NARX-RELATED"/>
    <property type="match status" value="1"/>
</dbReference>
<dbReference type="Pfam" id="PF02518">
    <property type="entry name" value="HATPase_c"/>
    <property type="match status" value="1"/>
</dbReference>
<dbReference type="PROSITE" id="PS50109">
    <property type="entry name" value="HIS_KIN"/>
    <property type="match status" value="1"/>
</dbReference>
<name>A0A7U4PCG8_9BURK</name>
<dbReference type="RefSeq" id="WP_009915204.1">
    <property type="nucleotide sequence ID" value="NZ_CP013382.1"/>
</dbReference>
<evidence type="ECO:0000256" key="1">
    <source>
        <dbReference type="ARBA" id="ARBA00022679"/>
    </source>
</evidence>
<dbReference type="Pfam" id="PF25487">
    <property type="entry name" value="ETR1_N"/>
    <property type="match status" value="1"/>
</dbReference>
<dbReference type="InterPro" id="IPR000700">
    <property type="entry name" value="PAS-assoc_C"/>
</dbReference>
<dbReference type="SMART" id="SM00086">
    <property type="entry name" value="PAC"/>
    <property type="match status" value="2"/>
</dbReference>
<dbReference type="CDD" id="cd00130">
    <property type="entry name" value="PAS"/>
    <property type="match status" value="2"/>
</dbReference>
<dbReference type="InterPro" id="IPR035965">
    <property type="entry name" value="PAS-like_dom_sf"/>
</dbReference>
<dbReference type="NCBIfam" id="TIGR00229">
    <property type="entry name" value="sensory_box"/>
    <property type="match status" value="2"/>
</dbReference>
<dbReference type="InterPro" id="IPR000014">
    <property type="entry name" value="PAS"/>
</dbReference>
<accession>A0A7T2X1D4</accession>
<accession>A0A7U4PCG8</accession>
<dbReference type="Gene3D" id="3.30.450.20">
    <property type="entry name" value="PAS domain"/>
    <property type="match status" value="2"/>
</dbReference>
<dbReference type="EMBL" id="CP065687">
    <property type="protein sequence ID" value="QPS47065.1"/>
    <property type="molecule type" value="Genomic_DNA"/>
</dbReference>
<dbReference type="PANTHER" id="PTHR24421:SF59">
    <property type="entry name" value="OXYGEN SENSOR HISTIDINE KINASE NREB"/>
    <property type="match status" value="1"/>
</dbReference>
<gene>
    <name evidence="4" type="ORF">I6G56_21575</name>
</gene>
<dbReference type="SMART" id="SM00091">
    <property type="entry name" value="PAS"/>
    <property type="match status" value="2"/>
</dbReference>
<dbReference type="KEGG" id="bhg:I6G56_21575"/>
<evidence type="ECO:0000256" key="2">
    <source>
        <dbReference type="ARBA" id="ARBA00022777"/>
    </source>
</evidence>
<keyword evidence="3" id="KW-0902">Two-component regulatory system</keyword>
<dbReference type="SUPFAM" id="SSF55874">
    <property type="entry name" value="ATPase domain of HSP90 chaperone/DNA topoisomerase II/histidine kinase"/>
    <property type="match status" value="1"/>
</dbReference>
<protein>
    <submittedName>
        <fullName evidence="4">PAS domain S-box protein</fullName>
    </submittedName>
</protein>
<dbReference type="PROSITE" id="PS50113">
    <property type="entry name" value="PAC"/>
    <property type="match status" value="2"/>
</dbReference>
<dbReference type="Proteomes" id="UP000594943">
    <property type="component" value="Chromosome 2"/>
</dbReference>
<dbReference type="InterPro" id="IPR050482">
    <property type="entry name" value="Sensor_HK_TwoCompSys"/>
</dbReference>
<dbReference type="Pfam" id="PF07730">
    <property type="entry name" value="HisKA_3"/>
    <property type="match status" value="1"/>
</dbReference>
<dbReference type="InterPro" id="IPR058544">
    <property type="entry name" value="ETR1_N"/>
</dbReference>
<dbReference type="InterPro" id="IPR001610">
    <property type="entry name" value="PAC"/>
</dbReference>
<dbReference type="GO" id="GO:0016020">
    <property type="term" value="C:membrane"/>
    <property type="evidence" value="ECO:0007669"/>
    <property type="project" value="InterPro"/>
</dbReference>
<dbReference type="InterPro" id="IPR036890">
    <property type="entry name" value="HATPase_C_sf"/>
</dbReference>
<dbReference type="Gene3D" id="6.10.250.490">
    <property type="match status" value="1"/>
</dbReference>
<evidence type="ECO:0000313" key="5">
    <source>
        <dbReference type="Proteomes" id="UP000594943"/>
    </source>
</evidence>
<dbReference type="GO" id="GO:0046983">
    <property type="term" value="F:protein dimerization activity"/>
    <property type="evidence" value="ECO:0007669"/>
    <property type="project" value="InterPro"/>
</dbReference>